<dbReference type="PANTHER" id="PTHR43280:SF28">
    <property type="entry name" value="HTH-TYPE TRANSCRIPTIONAL ACTIVATOR RHAS"/>
    <property type="match status" value="1"/>
</dbReference>
<keyword evidence="8" id="KW-1185">Reference proteome</keyword>
<dbReference type="EMBL" id="RQFM01000022">
    <property type="protein sequence ID" value="TGK85679.1"/>
    <property type="molecule type" value="Genomic_DNA"/>
</dbReference>
<evidence type="ECO:0000259" key="4">
    <source>
        <dbReference type="PROSITE" id="PS01124"/>
    </source>
</evidence>
<evidence type="ECO:0000313" key="5">
    <source>
        <dbReference type="EMBL" id="TGK85679.1"/>
    </source>
</evidence>
<keyword evidence="1" id="KW-0805">Transcription regulation</keyword>
<dbReference type="GO" id="GO:0043565">
    <property type="term" value="F:sequence-specific DNA binding"/>
    <property type="evidence" value="ECO:0007669"/>
    <property type="project" value="InterPro"/>
</dbReference>
<feature type="domain" description="HTH araC/xylS-type" evidence="4">
    <location>
        <begin position="152"/>
        <end position="249"/>
    </location>
</feature>
<evidence type="ECO:0000313" key="7">
    <source>
        <dbReference type="Proteomes" id="UP000297394"/>
    </source>
</evidence>
<dbReference type="AlphaFoldDB" id="A0A4R9ITJ1"/>
<keyword evidence="3" id="KW-0804">Transcription</keyword>
<dbReference type="GO" id="GO:0003700">
    <property type="term" value="F:DNA-binding transcription factor activity"/>
    <property type="evidence" value="ECO:0007669"/>
    <property type="project" value="InterPro"/>
</dbReference>
<sequence>METKEKSGFYVWKEMAAYTGVSFATKRHSHFYHQFCFSLDKPFLLRGKNGKDFYSQAALVPSGVSHETTFGNDRFIILLIDPLLFAVSYQTGFIHKEGDPAFDLTDIISNSDILFFETELKSNQSEAKNKILQLLKDKFILENQRNIDNRIKDSLSFIQQDELDQLTLKQISKITKLSPSRFRHLFRSETGITFSSYKLWKKMQKAIFTLIEQKDLMNAAYEGGFFDQPHFNRVLRRSFGLSPSELKKNTHFELKIFSS</sequence>
<evidence type="ECO:0000256" key="2">
    <source>
        <dbReference type="ARBA" id="ARBA00023125"/>
    </source>
</evidence>
<evidence type="ECO:0000256" key="1">
    <source>
        <dbReference type="ARBA" id="ARBA00023015"/>
    </source>
</evidence>
<comment type="caution">
    <text evidence="5">The sequence shown here is derived from an EMBL/GenBank/DDBJ whole genome shotgun (WGS) entry which is preliminary data.</text>
</comment>
<gene>
    <name evidence="5" type="ORF">EHQ23_13675</name>
    <name evidence="6" type="ORF">EHQ26_01105</name>
</gene>
<accession>A0A4R9ITJ1</accession>
<dbReference type="InterPro" id="IPR018060">
    <property type="entry name" value="HTH_AraC"/>
</dbReference>
<reference evidence="5 7" key="2">
    <citation type="journal article" date="2019" name="PLoS Negl. Trop. Dis.">
        <title>Revisiting the worldwide diversity of Leptospira species in the environment.</title>
        <authorList>
            <person name="Vincent A.T."/>
            <person name="Schiettekatte O."/>
            <person name="Bourhy P."/>
            <person name="Veyrier F.J."/>
            <person name="Picardeau M."/>
        </authorList>
    </citation>
    <scope>NUCLEOTIDE SEQUENCE [LARGE SCALE GENOMIC DNA]</scope>
    <source>
        <strain evidence="5 7">201800280</strain>
        <strain evidence="6">201800281</strain>
    </source>
</reference>
<evidence type="ECO:0000256" key="3">
    <source>
        <dbReference type="ARBA" id="ARBA00023163"/>
    </source>
</evidence>
<dbReference type="EMBL" id="RQFL01000007">
    <property type="protein sequence ID" value="TGK94575.1"/>
    <property type="molecule type" value="Genomic_DNA"/>
</dbReference>
<dbReference type="OrthoDB" id="9778008at2"/>
<dbReference type="Pfam" id="PF12833">
    <property type="entry name" value="HTH_18"/>
    <property type="match status" value="1"/>
</dbReference>
<keyword evidence="2" id="KW-0238">DNA-binding</keyword>
<reference evidence="6" key="1">
    <citation type="submission" date="2018-10" db="EMBL/GenBank/DDBJ databases">
        <authorList>
            <person name="Vincent A.T."/>
            <person name="Schiettekatte O."/>
            <person name="Bourhy P."/>
            <person name="Veyrier F.J."/>
            <person name="Picardeau M."/>
        </authorList>
    </citation>
    <scope>NUCLEOTIDE SEQUENCE</scope>
    <source>
        <strain evidence="6">201800281</strain>
    </source>
</reference>
<dbReference type="PANTHER" id="PTHR43280">
    <property type="entry name" value="ARAC-FAMILY TRANSCRIPTIONAL REGULATOR"/>
    <property type="match status" value="1"/>
</dbReference>
<protein>
    <submittedName>
        <fullName evidence="5">AraC family transcriptional regulator</fullName>
    </submittedName>
</protein>
<dbReference type="InterPro" id="IPR009057">
    <property type="entry name" value="Homeodomain-like_sf"/>
</dbReference>
<dbReference type="Proteomes" id="UP000297918">
    <property type="component" value="Unassembled WGS sequence"/>
</dbReference>
<evidence type="ECO:0000313" key="6">
    <source>
        <dbReference type="EMBL" id="TGK94575.1"/>
    </source>
</evidence>
<dbReference type="PROSITE" id="PS01124">
    <property type="entry name" value="HTH_ARAC_FAMILY_2"/>
    <property type="match status" value="1"/>
</dbReference>
<dbReference type="Proteomes" id="UP000297394">
    <property type="component" value="Unassembled WGS sequence"/>
</dbReference>
<dbReference type="Gene3D" id="1.10.10.60">
    <property type="entry name" value="Homeodomain-like"/>
    <property type="match status" value="1"/>
</dbReference>
<dbReference type="SUPFAM" id="SSF46689">
    <property type="entry name" value="Homeodomain-like"/>
    <property type="match status" value="2"/>
</dbReference>
<dbReference type="RefSeq" id="WP_135748200.1">
    <property type="nucleotide sequence ID" value="NZ_RQFL01000007.1"/>
</dbReference>
<dbReference type="SMART" id="SM00342">
    <property type="entry name" value="HTH_ARAC"/>
    <property type="match status" value="1"/>
</dbReference>
<organism evidence="5 7">
    <name type="scientific">Leptospira bourretii</name>
    <dbReference type="NCBI Taxonomy" id="2484962"/>
    <lineage>
        <taxon>Bacteria</taxon>
        <taxon>Pseudomonadati</taxon>
        <taxon>Spirochaetota</taxon>
        <taxon>Spirochaetia</taxon>
        <taxon>Leptospirales</taxon>
        <taxon>Leptospiraceae</taxon>
        <taxon>Leptospira</taxon>
    </lineage>
</organism>
<proteinExistence type="predicted"/>
<evidence type="ECO:0000313" key="8">
    <source>
        <dbReference type="Proteomes" id="UP000297918"/>
    </source>
</evidence>
<name>A0A4R9ITJ1_9LEPT</name>